<dbReference type="RefSeq" id="WP_014705706.1">
    <property type="nucleotide sequence ID" value="NC_017857.3"/>
</dbReference>
<dbReference type="PATRIC" id="fig|754476.3.peg.477"/>
<evidence type="ECO:0000313" key="1">
    <source>
        <dbReference type="EMBL" id="AFI83331.1"/>
    </source>
</evidence>
<reference evidence="1 2" key="1">
    <citation type="journal article" date="2012" name="J. Bacteriol.">
        <title>Complete genome sequences of Methylophaga sp. strain JAM1 and Methylophaga sp. strain JAM7.</title>
        <authorList>
            <person name="Villeneuve C."/>
            <person name="Martineau C."/>
            <person name="Mauffrey F."/>
            <person name="Villemur R."/>
        </authorList>
    </citation>
    <scope>NUCLEOTIDE SEQUENCE [LARGE SCALE GENOMIC DNA]</scope>
    <source>
        <strain evidence="1 2">JAM1</strain>
    </source>
</reference>
<accession>I1XG12</accession>
<dbReference type="EMBL" id="CP003390">
    <property type="protein sequence ID" value="AFI83331.1"/>
    <property type="molecule type" value="Genomic_DNA"/>
</dbReference>
<dbReference type="NCBIfam" id="TIGR00684">
    <property type="entry name" value="narJ"/>
    <property type="match status" value="1"/>
</dbReference>
<organism evidence="1 2">
    <name type="scientific">Methylophaga nitratireducenticrescens</name>
    <dbReference type="NCBI Taxonomy" id="754476"/>
    <lineage>
        <taxon>Bacteria</taxon>
        <taxon>Pseudomonadati</taxon>
        <taxon>Pseudomonadota</taxon>
        <taxon>Gammaproteobacteria</taxon>
        <taxon>Thiotrichales</taxon>
        <taxon>Piscirickettsiaceae</taxon>
        <taxon>Methylophaga</taxon>
    </lineage>
</organism>
<proteinExistence type="predicted"/>
<dbReference type="OrthoDB" id="8478585at2"/>
<dbReference type="KEGG" id="mej:Q7A_482"/>
<dbReference type="HOGENOM" id="CLU_084469_0_0_6"/>
<dbReference type="InterPro" id="IPR020945">
    <property type="entry name" value="DMSO/NO3_reduct_chaperone"/>
</dbReference>
<dbReference type="Proteomes" id="UP000009144">
    <property type="component" value="Chromosome"/>
</dbReference>
<dbReference type="AlphaFoldDB" id="I1XG12"/>
<evidence type="ECO:0000313" key="2">
    <source>
        <dbReference type="Proteomes" id="UP000009144"/>
    </source>
</evidence>
<dbReference type="Gene3D" id="1.10.3480.10">
    <property type="entry name" value="TorD-like"/>
    <property type="match status" value="1"/>
</dbReference>
<name>I1XG12_METNJ</name>
<dbReference type="InterPro" id="IPR003765">
    <property type="entry name" value="NO3_reductase_chaperone_NarJ"/>
</dbReference>
<dbReference type="GO" id="GO:0016530">
    <property type="term" value="F:metallochaperone activity"/>
    <property type="evidence" value="ECO:0007669"/>
    <property type="project" value="TreeGrafter"/>
</dbReference>
<dbReference type="STRING" id="754476.Q7A_482"/>
<dbReference type="eggNOG" id="COG2180">
    <property type="taxonomic scope" value="Bacteria"/>
</dbReference>
<protein>
    <submittedName>
        <fullName evidence="1">Respiratory nitrate reductase delta chain</fullName>
        <ecNumber evidence="1">1.7.99.4</ecNumber>
    </submittedName>
</protein>
<keyword evidence="2" id="KW-1185">Reference proteome</keyword>
<keyword evidence="1" id="KW-0560">Oxidoreductase</keyword>
<dbReference type="GO" id="GO:0051131">
    <property type="term" value="P:chaperone-mediated protein complex assembly"/>
    <property type="evidence" value="ECO:0007669"/>
    <property type="project" value="InterPro"/>
</dbReference>
<dbReference type="SUPFAM" id="SSF89155">
    <property type="entry name" value="TorD-like"/>
    <property type="match status" value="1"/>
</dbReference>
<sequence>MDVLFVFSRLLDYPTTSLSQEEVLFHELIDNSNLSPTAKSQLRRFIKKHLAMELMNWQAQYDELFERGRSLGLWLFEHVHGESRDRGQAMVDLLSNYREAGLDINQHELPDYIPLFLEFLVTQGDENAREWLRQVEHILALLMCRLQQRESDYAVLFSLLLELADTEVDLDVIRQQLATEKRDDTAEALDKEWEEEAVTFGPDMENGCNSQTTDNKVVSEVPVTWMDFNKAP</sequence>
<dbReference type="GO" id="GO:0051082">
    <property type="term" value="F:unfolded protein binding"/>
    <property type="evidence" value="ECO:0007669"/>
    <property type="project" value="InterPro"/>
</dbReference>
<dbReference type="EC" id="1.7.99.4" evidence="1"/>
<reference evidence="1 2" key="2">
    <citation type="journal article" date="2013" name="Int. J. Syst. Evol. Microbiol.">
        <title>Methylophaga nitratireducenticrescens sp. nov. and Methylophaga frappieri sp. nov., isolated from the biofilm of the methanol-fed denitrification system treating the seawater at the Montreal Biodome.</title>
        <authorList>
            <person name="Villeneuve C."/>
            <person name="Martineau C."/>
            <person name="Mauffrey F."/>
            <person name="Villemur R."/>
        </authorList>
    </citation>
    <scope>NUCLEOTIDE SEQUENCE [LARGE SCALE GENOMIC DNA]</scope>
    <source>
        <strain evidence="1 2">JAM1</strain>
    </source>
</reference>
<dbReference type="PANTHER" id="PTHR43680:SF2">
    <property type="entry name" value="NITRATE REDUCTASE MOLYBDENUM COFACTOR ASSEMBLY CHAPERONE NARJ"/>
    <property type="match status" value="1"/>
</dbReference>
<dbReference type="GO" id="GO:0042128">
    <property type="term" value="P:nitrate assimilation"/>
    <property type="evidence" value="ECO:0007669"/>
    <property type="project" value="TreeGrafter"/>
</dbReference>
<dbReference type="InterPro" id="IPR036411">
    <property type="entry name" value="TorD-like_sf"/>
</dbReference>
<dbReference type="Pfam" id="PF02613">
    <property type="entry name" value="Nitrate_red_del"/>
    <property type="match status" value="1"/>
</dbReference>
<dbReference type="GO" id="GO:0016491">
    <property type="term" value="F:oxidoreductase activity"/>
    <property type="evidence" value="ECO:0007669"/>
    <property type="project" value="UniProtKB-KW"/>
</dbReference>
<dbReference type="PANTHER" id="PTHR43680">
    <property type="entry name" value="NITRATE REDUCTASE MOLYBDENUM COFACTOR ASSEMBLY CHAPERONE"/>
    <property type="match status" value="1"/>
</dbReference>
<gene>
    <name evidence="1" type="ordered locus">Q7A_482</name>
</gene>